<reference evidence="2" key="1">
    <citation type="submission" date="2020-06" db="EMBL/GenBank/DDBJ databases">
        <authorList>
            <person name="Li T."/>
            <person name="Hu X."/>
            <person name="Zhang T."/>
            <person name="Song X."/>
            <person name="Zhang H."/>
            <person name="Dai N."/>
            <person name="Sheng W."/>
            <person name="Hou X."/>
            <person name="Wei L."/>
        </authorList>
    </citation>
    <scope>NUCLEOTIDE SEQUENCE</scope>
    <source>
        <strain evidence="2">G02</strain>
        <tissue evidence="2">Leaf</tissue>
    </source>
</reference>
<reference evidence="2" key="2">
    <citation type="journal article" date="2024" name="Plant">
        <title>Genomic evolution and insights into agronomic trait innovations of Sesamum species.</title>
        <authorList>
            <person name="Miao H."/>
            <person name="Wang L."/>
            <person name="Qu L."/>
            <person name="Liu H."/>
            <person name="Sun Y."/>
            <person name="Le M."/>
            <person name="Wang Q."/>
            <person name="Wei S."/>
            <person name="Zheng Y."/>
            <person name="Lin W."/>
            <person name="Duan Y."/>
            <person name="Cao H."/>
            <person name="Xiong S."/>
            <person name="Wang X."/>
            <person name="Wei L."/>
            <person name="Li C."/>
            <person name="Ma Q."/>
            <person name="Ju M."/>
            <person name="Zhao R."/>
            <person name="Li G."/>
            <person name="Mu C."/>
            <person name="Tian Q."/>
            <person name="Mei H."/>
            <person name="Zhang T."/>
            <person name="Gao T."/>
            <person name="Zhang H."/>
        </authorList>
    </citation>
    <scope>NUCLEOTIDE SEQUENCE</scope>
    <source>
        <strain evidence="2">G02</strain>
    </source>
</reference>
<gene>
    <name evidence="2" type="ORF">Sradi_6231200</name>
</gene>
<evidence type="ECO:0000256" key="1">
    <source>
        <dbReference type="SAM" id="MobiDB-lite"/>
    </source>
</evidence>
<proteinExistence type="predicted"/>
<feature type="compositionally biased region" description="Basic and acidic residues" evidence="1">
    <location>
        <begin position="67"/>
        <end position="78"/>
    </location>
</feature>
<sequence>MSFALEAFANYPCSFTTCAGSMPTGGIHEKAIDEVMIDLVGSSGEEGENPAASSFISRYGTESEEEGNIREEEEKEGR</sequence>
<feature type="region of interest" description="Disordered" evidence="1">
    <location>
        <begin position="42"/>
        <end position="78"/>
    </location>
</feature>
<dbReference type="EMBL" id="JACGWJ010000029">
    <property type="protein sequence ID" value="KAL0303631.1"/>
    <property type="molecule type" value="Genomic_DNA"/>
</dbReference>
<accession>A0AAW2K9W2</accession>
<protein>
    <submittedName>
        <fullName evidence="2">Uncharacterized protein</fullName>
    </submittedName>
</protein>
<evidence type="ECO:0000313" key="2">
    <source>
        <dbReference type="EMBL" id="KAL0303631.1"/>
    </source>
</evidence>
<comment type="caution">
    <text evidence="2">The sequence shown here is derived from an EMBL/GenBank/DDBJ whole genome shotgun (WGS) entry which is preliminary data.</text>
</comment>
<dbReference type="AlphaFoldDB" id="A0AAW2K9W2"/>
<name>A0AAW2K9W2_SESRA</name>
<organism evidence="2">
    <name type="scientific">Sesamum radiatum</name>
    <name type="common">Black benniseed</name>
    <dbReference type="NCBI Taxonomy" id="300843"/>
    <lineage>
        <taxon>Eukaryota</taxon>
        <taxon>Viridiplantae</taxon>
        <taxon>Streptophyta</taxon>
        <taxon>Embryophyta</taxon>
        <taxon>Tracheophyta</taxon>
        <taxon>Spermatophyta</taxon>
        <taxon>Magnoliopsida</taxon>
        <taxon>eudicotyledons</taxon>
        <taxon>Gunneridae</taxon>
        <taxon>Pentapetalae</taxon>
        <taxon>asterids</taxon>
        <taxon>lamiids</taxon>
        <taxon>Lamiales</taxon>
        <taxon>Pedaliaceae</taxon>
        <taxon>Sesamum</taxon>
    </lineage>
</organism>